<evidence type="ECO:0000313" key="2">
    <source>
        <dbReference type="Proteomes" id="UP000431744"/>
    </source>
</evidence>
<dbReference type="EMBL" id="WBJY01000003">
    <property type="protein sequence ID" value="KAB1647912.1"/>
    <property type="molecule type" value="Genomic_DNA"/>
</dbReference>
<gene>
    <name evidence="1" type="ORF">F8O04_12255</name>
</gene>
<keyword evidence="2" id="KW-1185">Reference proteome</keyword>
<dbReference type="AlphaFoldDB" id="A0A6H9WKF0"/>
<dbReference type="Proteomes" id="UP000431744">
    <property type="component" value="Unassembled WGS sequence"/>
</dbReference>
<reference evidence="1 2" key="1">
    <citation type="submission" date="2019-09" db="EMBL/GenBank/DDBJ databases">
        <title>Phylogeny of genus Pseudoclavibacter and closely related genus.</title>
        <authorList>
            <person name="Li Y."/>
        </authorList>
    </citation>
    <scope>NUCLEOTIDE SEQUENCE [LARGE SCALE GENOMIC DNA]</scope>
    <source>
        <strain evidence="1 2">EGI 60007</strain>
    </source>
</reference>
<dbReference type="OrthoDB" id="3267842at2"/>
<comment type="caution">
    <text evidence="1">The sequence shown here is derived from an EMBL/GenBank/DDBJ whole genome shotgun (WGS) entry which is preliminary data.</text>
</comment>
<organism evidence="1 2">
    <name type="scientific">Pseudoclavibacter endophyticus</name>
    <dbReference type="NCBI Taxonomy" id="1778590"/>
    <lineage>
        <taxon>Bacteria</taxon>
        <taxon>Bacillati</taxon>
        <taxon>Actinomycetota</taxon>
        <taxon>Actinomycetes</taxon>
        <taxon>Micrococcales</taxon>
        <taxon>Microbacteriaceae</taxon>
        <taxon>Pseudoclavibacter</taxon>
    </lineage>
</organism>
<evidence type="ECO:0008006" key="3">
    <source>
        <dbReference type="Google" id="ProtNLM"/>
    </source>
</evidence>
<protein>
    <recommendedName>
        <fullName evidence="3">Helix-turn-helix domain-containing protein</fullName>
    </recommendedName>
</protein>
<evidence type="ECO:0000313" key="1">
    <source>
        <dbReference type="EMBL" id="KAB1647912.1"/>
    </source>
</evidence>
<proteinExistence type="predicted"/>
<sequence length="59" mass="7052">MNEHEVAARLGVRVGLLREWRYLDSKGSRSRGPKYLKLGRLVRYRQSEIDRYIDECSRI</sequence>
<name>A0A6H9WKF0_9MICO</name>
<accession>A0A6H9WKF0</accession>